<dbReference type="RefSeq" id="WP_169565826.1">
    <property type="nucleotide sequence ID" value="NZ_JAAXYH010000021.1"/>
</dbReference>
<name>A0A972FWH3_9GAMM</name>
<organism evidence="4 5">
    <name type="scientific">Shewanella salipaludis</name>
    <dbReference type="NCBI Taxonomy" id="2723052"/>
    <lineage>
        <taxon>Bacteria</taxon>
        <taxon>Pseudomonadati</taxon>
        <taxon>Pseudomonadota</taxon>
        <taxon>Gammaproteobacteria</taxon>
        <taxon>Alteromonadales</taxon>
        <taxon>Shewanellaceae</taxon>
        <taxon>Shewanella</taxon>
    </lineage>
</organism>
<dbReference type="GO" id="GO:0005829">
    <property type="term" value="C:cytosol"/>
    <property type="evidence" value="ECO:0007669"/>
    <property type="project" value="TreeGrafter"/>
</dbReference>
<accession>A0A972FWH3</accession>
<proteinExistence type="predicted"/>
<dbReference type="PANTHER" id="PTHR30543">
    <property type="entry name" value="CHROMATE REDUCTASE"/>
    <property type="match status" value="1"/>
</dbReference>
<keyword evidence="5" id="KW-1185">Reference proteome</keyword>
<dbReference type="InterPro" id="IPR005025">
    <property type="entry name" value="FMN_Rdtase-like_dom"/>
</dbReference>
<dbReference type="InterPro" id="IPR050712">
    <property type="entry name" value="NAD(P)H-dep_reductase"/>
</dbReference>
<dbReference type="InterPro" id="IPR029039">
    <property type="entry name" value="Flavoprotein-like_sf"/>
</dbReference>
<dbReference type="Proteomes" id="UP000737113">
    <property type="component" value="Unassembled WGS sequence"/>
</dbReference>
<comment type="caution">
    <text evidence="4">The sequence shown here is derived from an EMBL/GenBank/DDBJ whole genome shotgun (WGS) entry which is preliminary data.</text>
</comment>
<dbReference type="SUPFAM" id="SSF52218">
    <property type="entry name" value="Flavoproteins"/>
    <property type="match status" value="1"/>
</dbReference>
<keyword evidence="2" id="KW-0285">Flavoprotein</keyword>
<protein>
    <submittedName>
        <fullName evidence="4">NAD(P)H-dependent oxidoreductase</fullName>
    </submittedName>
</protein>
<reference evidence="4" key="1">
    <citation type="submission" date="2020-04" db="EMBL/GenBank/DDBJ databases">
        <title>Description of Shewanella salipaludis sp. nov., isolated from a salt marsh.</title>
        <authorList>
            <person name="Park S."/>
            <person name="Yoon J.-H."/>
        </authorList>
    </citation>
    <scope>NUCLEOTIDE SEQUENCE</scope>
    <source>
        <strain evidence="4">SHSM-M6</strain>
    </source>
</reference>
<dbReference type="GO" id="GO:0010181">
    <property type="term" value="F:FMN binding"/>
    <property type="evidence" value="ECO:0007669"/>
    <property type="project" value="TreeGrafter"/>
</dbReference>
<dbReference type="GO" id="GO:0016491">
    <property type="term" value="F:oxidoreductase activity"/>
    <property type="evidence" value="ECO:0007669"/>
    <property type="project" value="InterPro"/>
</dbReference>
<dbReference type="Pfam" id="PF03358">
    <property type="entry name" value="FMN_red"/>
    <property type="match status" value="1"/>
</dbReference>
<evidence type="ECO:0000313" key="4">
    <source>
        <dbReference type="EMBL" id="NMH67046.1"/>
    </source>
</evidence>
<evidence type="ECO:0000256" key="2">
    <source>
        <dbReference type="ARBA" id="ARBA00022643"/>
    </source>
</evidence>
<gene>
    <name evidence="4" type="ORF">HC757_17960</name>
</gene>
<dbReference type="Gene3D" id="3.40.50.360">
    <property type="match status" value="1"/>
</dbReference>
<feature type="domain" description="NADPH-dependent FMN reductase-like" evidence="3">
    <location>
        <begin position="5"/>
        <end position="149"/>
    </location>
</feature>
<evidence type="ECO:0000313" key="5">
    <source>
        <dbReference type="Proteomes" id="UP000737113"/>
    </source>
</evidence>
<dbReference type="EMBL" id="JAAXYH010000021">
    <property type="protein sequence ID" value="NMH67046.1"/>
    <property type="molecule type" value="Genomic_DNA"/>
</dbReference>
<evidence type="ECO:0000256" key="1">
    <source>
        <dbReference type="ARBA" id="ARBA00001917"/>
    </source>
</evidence>
<sequence length="191" mass="20746">MAELNVIAISGSLRQGSYNSATLRAAQTLAPAGMKIEIADISDIPIYNQDIKDKGIPKSVETLVAQVLAADAILFATPEYNYSVSGVLKNCIDWLSRCNPMPLADKPAAIVSASIGRFGGARAQYDLRRILIYLDVHFVNKPEVMIASAGTHFDADGHLIDVDTREHLTRLLQSLATWTERLQAAKPATKP</sequence>
<keyword evidence="2" id="KW-0288">FMN</keyword>
<evidence type="ECO:0000259" key="3">
    <source>
        <dbReference type="Pfam" id="PF03358"/>
    </source>
</evidence>
<comment type="cofactor">
    <cofactor evidence="1">
        <name>FMN</name>
        <dbReference type="ChEBI" id="CHEBI:58210"/>
    </cofactor>
</comment>
<dbReference type="AlphaFoldDB" id="A0A972FWH3"/>
<dbReference type="PANTHER" id="PTHR30543:SF21">
    <property type="entry name" value="NAD(P)H-DEPENDENT FMN REDUCTASE LOT6"/>
    <property type="match status" value="1"/>
</dbReference>